<evidence type="ECO:0000313" key="1">
    <source>
        <dbReference type="EMBL" id="KAH0506292.1"/>
    </source>
</evidence>
<dbReference type="InterPro" id="IPR018615">
    <property type="entry name" value="Ribosomal_mL55"/>
</dbReference>
<dbReference type="Gene3D" id="6.20.130.20">
    <property type="entry name" value="Mitochondrial ribosomal protein L55"/>
    <property type="match status" value="1"/>
</dbReference>
<organism evidence="1 2">
    <name type="scientific">Microtus ochrogaster</name>
    <name type="common">Prairie vole</name>
    <dbReference type="NCBI Taxonomy" id="79684"/>
    <lineage>
        <taxon>Eukaryota</taxon>
        <taxon>Metazoa</taxon>
        <taxon>Chordata</taxon>
        <taxon>Craniata</taxon>
        <taxon>Vertebrata</taxon>
        <taxon>Euteleostomi</taxon>
        <taxon>Mammalia</taxon>
        <taxon>Eutheria</taxon>
        <taxon>Euarchontoglires</taxon>
        <taxon>Glires</taxon>
        <taxon>Rodentia</taxon>
        <taxon>Myomorpha</taxon>
        <taxon>Muroidea</taxon>
        <taxon>Cricetidae</taxon>
        <taxon>Arvicolinae</taxon>
        <taxon>Microtus</taxon>
    </lineage>
</organism>
<dbReference type="GO" id="GO:0005762">
    <property type="term" value="C:mitochondrial large ribosomal subunit"/>
    <property type="evidence" value="ECO:0007669"/>
    <property type="project" value="InterPro"/>
</dbReference>
<dbReference type="InterPro" id="IPR044884">
    <property type="entry name" value="Ribosomal_mL55_sf"/>
</dbReference>
<sequence>MLSCFHPRTAQRHAACTPESPRVPTAFRPVQSASLAYTGFATHSNAGSYIWASDCFLVPPQLQGKTMPLGSLLGKAWNSSPLSLLRHCAMRAATPAPCHLHTSSRRADSSRASLTRLRRQAYARLYPVLLVKQDGSTIHIRYREPRRMLAMPLDLDALSPEERRARFRRREAQLLQKKEEEPEMIDSFDTERYKRFWTKTKK</sequence>
<dbReference type="Pfam" id="PF09776">
    <property type="entry name" value="Mitoc_L55"/>
    <property type="match status" value="1"/>
</dbReference>
<dbReference type="PANTHER" id="PTHR34095:SF1">
    <property type="entry name" value="LARGE RIBOSOMAL SUBUNIT PROTEIN ML55"/>
    <property type="match status" value="1"/>
</dbReference>
<accession>A0A8J6G8C0</accession>
<comment type="caution">
    <text evidence="1">The sequence shown here is derived from an EMBL/GenBank/DDBJ whole genome shotgun (WGS) entry which is preliminary data.</text>
</comment>
<dbReference type="GO" id="GO:0003735">
    <property type="term" value="F:structural constituent of ribosome"/>
    <property type="evidence" value="ECO:0007669"/>
    <property type="project" value="InterPro"/>
</dbReference>
<reference evidence="1" key="1">
    <citation type="submission" date="2020-03" db="EMBL/GenBank/DDBJ databases">
        <title>Studies in the Genomics of Life Span.</title>
        <authorList>
            <person name="Glass D."/>
        </authorList>
    </citation>
    <scope>NUCLEOTIDE SEQUENCE</scope>
    <source>
        <strain evidence="1">LTLLF</strain>
        <tissue evidence="1">Muscle</tissue>
    </source>
</reference>
<dbReference type="EMBL" id="JAATJU010024137">
    <property type="protein sequence ID" value="KAH0506292.1"/>
    <property type="molecule type" value="Genomic_DNA"/>
</dbReference>
<keyword evidence="1" id="KW-0689">Ribosomal protein</keyword>
<keyword evidence="1" id="KW-0687">Ribonucleoprotein</keyword>
<dbReference type="Proteomes" id="UP000710432">
    <property type="component" value="Unassembled WGS sequence"/>
</dbReference>
<name>A0A8J6G8C0_MICOH</name>
<dbReference type="GO" id="GO:0006412">
    <property type="term" value="P:translation"/>
    <property type="evidence" value="ECO:0007669"/>
    <property type="project" value="TreeGrafter"/>
</dbReference>
<protein>
    <submittedName>
        <fullName evidence="1">39S ribosomal protein L55, mitochondrial</fullName>
    </submittedName>
</protein>
<evidence type="ECO:0000313" key="2">
    <source>
        <dbReference type="Proteomes" id="UP000710432"/>
    </source>
</evidence>
<dbReference type="PANTHER" id="PTHR34095">
    <property type="entry name" value="39S RIBOSOMAL PROTEIN L55, MITOCHONDRIAL"/>
    <property type="match status" value="1"/>
</dbReference>
<gene>
    <name evidence="1" type="ORF">LTLLF_173795</name>
</gene>
<dbReference type="AlphaFoldDB" id="A0A8J6G8C0"/>
<proteinExistence type="predicted"/>